<evidence type="ECO:0000313" key="1">
    <source>
        <dbReference type="EMBL" id="MCP1728217.1"/>
    </source>
</evidence>
<dbReference type="RefSeq" id="WP_253449929.1">
    <property type="nucleotide sequence ID" value="NZ_JALJYF010000002.1"/>
</dbReference>
<dbReference type="EMBL" id="JALJYF010000002">
    <property type="protein sequence ID" value="MCP1728217.1"/>
    <property type="molecule type" value="Genomic_DNA"/>
</dbReference>
<proteinExistence type="predicted"/>
<accession>A0ABT1GAY9</accession>
<protein>
    <submittedName>
        <fullName evidence="1">Uncharacterized protein</fullName>
    </submittedName>
</protein>
<gene>
    <name evidence="1" type="ORF">J2T60_002217</name>
</gene>
<evidence type="ECO:0000313" key="2">
    <source>
        <dbReference type="Proteomes" id="UP001523550"/>
    </source>
</evidence>
<keyword evidence="2" id="KW-1185">Reference proteome</keyword>
<name>A0ABT1GAY9_9GAMM</name>
<comment type="caution">
    <text evidence="1">The sequence shown here is derived from an EMBL/GenBank/DDBJ whole genome shotgun (WGS) entry which is preliminary data.</text>
</comment>
<organism evidence="1 2">
    <name type="scientific">Natronospira proteinivora</name>
    <dbReference type="NCBI Taxonomy" id="1807133"/>
    <lineage>
        <taxon>Bacteria</taxon>
        <taxon>Pseudomonadati</taxon>
        <taxon>Pseudomonadota</taxon>
        <taxon>Gammaproteobacteria</taxon>
        <taxon>Natronospirales</taxon>
        <taxon>Natronospiraceae</taxon>
        <taxon>Natronospira</taxon>
    </lineage>
</organism>
<sequence length="64" mass="6953">MKLKLNKEELVTLSDDAEVLGKEMTPQVGGGQDTQVCVDYSERICRVTLAPGETCGVWTCPPVL</sequence>
<reference evidence="1 2" key="1">
    <citation type="submission" date="2022-03" db="EMBL/GenBank/DDBJ databases">
        <title>Genomic Encyclopedia of Type Strains, Phase III (KMG-III): the genomes of soil and plant-associated and newly described type strains.</title>
        <authorList>
            <person name="Whitman W."/>
        </authorList>
    </citation>
    <scope>NUCLEOTIDE SEQUENCE [LARGE SCALE GENOMIC DNA]</scope>
    <source>
        <strain evidence="1 2">BSker1</strain>
    </source>
</reference>
<dbReference type="Proteomes" id="UP001523550">
    <property type="component" value="Unassembled WGS sequence"/>
</dbReference>